<evidence type="ECO:0000256" key="1">
    <source>
        <dbReference type="ARBA" id="ARBA00006174"/>
    </source>
</evidence>
<protein>
    <submittedName>
        <fullName evidence="4">MmgE/PrpD family protein</fullName>
    </submittedName>
</protein>
<dbReference type="RefSeq" id="WP_169248577.1">
    <property type="nucleotide sequence ID" value="NZ_SPMZ01000024.1"/>
</dbReference>
<evidence type="ECO:0000259" key="2">
    <source>
        <dbReference type="Pfam" id="PF03972"/>
    </source>
</evidence>
<dbReference type="EMBL" id="SPMZ01000024">
    <property type="protein sequence ID" value="NMQ19314.1"/>
    <property type="molecule type" value="Genomic_DNA"/>
</dbReference>
<dbReference type="Proteomes" id="UP000760480">
    <property type="component" value="Unassembled WGS sequence"/>
</dbReference>
<dbReference type="SUPFAM" id="SSF103378">
    <property type="entry name" value="2-methylcitrate dehydratase PrpD"/>
    <property type="match status" value="1"/>
</dbReference>
<keyword evidence="5" id="KW-1185">Reference proteome</keyword>
<comment type="similarity">
    <text evidence="1">Belongs to the PrpD family.</text>
</comment>
<feature type="domain" description="MmgE/PrpD N-terminal" evidence="2">
    <location>
        <begin position="24"/>
        <end position="233"/>
    </location>
</feature>
<gene>
    <name evidence="4" type="ORF">E4P82_09000</name>
</gene>
<organism evidence="4 5">
    <name type="scientific">Candidatus Competibacter phosphatis</name>
    <dbReference type="NCBI Taxonomy" id="221280"/>
    <lineage>
        <taxon>Bacteria</taxon>
        <taxon>Pseudomonadati</taxon>
        <taxon>Pseudomonadota</taxon>
        <taxon>Gammaproteobacteria</taxon>
        <taxon>Candidatus Competibacteraceae</taxon>
        <taxon>Candidatus Competibacter</taxon>
    </lineage>
</organism>
<comment type="caution">
    <text evidence="4">The sequence shown here is derived from an EMBL/GenBank/DDBJ whole genome shotgun (WGS) entry which is preliminary data.</text>
</comment>
<dbReference type="Gene3D" id="3.30.1330.120">
    <property type="entry name" value="2-methylcitrate dehydratase PrpD"/>
    <property type="match status" value="1"/>
</dbReference>
<feature type="domain" description="MmgE/PrpD C-terminal" evidence="3">
    <location>
        <begin position="254"/>
        <end position="402"/>
    </location>
</feature>
<reference evidence="4 5" key="1">
    <citation type="submission" date="2019-03" db="EMBL/GenBank/DDBJ databases">
        <title>Metabolic reconstructions from genomes of highly enriched 'Candidatus Accumulibacter' and 'Candidatus Competibacter' bioreactor populations.</title>
        <authorList>
            <person name="Annavajhala M.K."/>
            <person name="Welles L."/>
            <person name="Abbas B."/>
            <person name="Sorokin D."/>
            <person name="Park H."/>
            <person name="Van Loosdrecht M."/>
            <person name="Chandran K."/>
        </authorList>
    </citation>
    <scope>NUCLEOTIDE SEQUENCE [LARGE SCALE GENOMIC DNA]</scope>
    <source>
        <strain evidence="4 5">SBR_G</strain>
    </source>
</reference>
<dbReference type="PANTHER" id="PTHR16943">
    <property type="entry name" value="2-METHYLCITRATE DEHYDRATASE-RELATED"/>
    <property type="match status" value="1"/>
</dbReference>
<dbReference type="InterPro" id="IPR045336">
    <property type="entry name" value="MmgE_PrpD_N"/>
</dbReference>
<name>A0ABX1TL02_9GAMM</name>
<dbReference type="InterPro" id="IPR036148">
    <property type="entry name" value="MmgE/PrpD_sf"/>
</dbReference>
<evidence type="ECO:0000259" key="3">
    <source>
        <dbReference type="Pfam" id="PF19305"/>
    </source>
</evidence>
<dbReference type="Gene3D" id="1.10.4100.10">
    <property type="entry name" value="2-methylcitrate dehydratase PrpD"/>
    <property type="match status" value="1"/>
</dbReference>
<dbReference type="InterPro" id="IPR045337">
    <property type="entry name" value="MmgE_PrpD_C"/>
</dbReference>
<sequence>MSGPTLTQQLTELITDKPVVATDLEQAALLTLDAMANALGARTTEPGAILLRWADETTIADAARRAFLLGSLTHILETDDLHRTSVVHPGCVVVPAAWAVAAREGIRGHAMLRAVLWGFEAVTRVGMAVGPTHYRLWHNTATCGPYGSAMAAAALLRLDPPATVHALGNAGAQSFGLWQFLETGTMTKHLHAGRAAEAGVLATDLARFGFTGPPAILEGAKGWFAATCPDADPAAVTRDPNGPWQLLLTSIKPWPSCRHTHPAIDAARELRHRCPVGAIERVEVESYPAALEVCDRPLPRSDYEAKFSLQHCVAAALARDAVDFAAFAEPARAELAALRGRVTLRVAEPYAAVYPSAWGSAVTVVLRDGERVTVGRTHAKGDPEASLTPVELIAKARMLMVHGGIREPDRLIDAILALSDDSALPELP</sequence>
<dbReference type="InterPro" id="IPR042183">
    <property type="entry name" value="MmgE/PrpD_sf_1"/>
</dbReference>
<evidence type="ECO:0000313" key="5">
    <source>
        <dbReference type="Proteomes" id="UP000760480"/>
    </source>
</evidence>
<accession>A0ABX1TL02</accession>
<evidence type="ECO:0000313" key="4">
    <source>
        <dbReference type="EMBL" id="NMQ19314.1"/>
    </source>
</evidence>
<dbReference type="InterPro" id="IPR005656">
    <property type="entry name" value="MmgE_PrpD"/>
</dbReference>
<proteinExistence type="inferred from homology"/>
<dbReference type="Pfam" id="PF03972">
    <property type="entry name" value="MmgE_PrpD_N"/>
    <property type="match status" value="1"/>
</dbReference>
<dbReference type="InterPro" id="IPR042188">
    <property type="entry name" value="MmgE/PrpD_sf_2"/>
</dbReference>
<dbReference type="Pfam" id="PF19305">
    <property type="entry name" value="MmgE_PrpD_C"/>
    <property type="match status" value="1"/>
</dbReference>
<dbReference type="PANTHER" id="PTHR16943:SF8">
    <property type="entry name" value="2-METHYLCITRATE DEHYDRATASE"/>
    <property type="match status" value="1"/>
</dbReference>